<accession>A0A1W1BCE4</accession>
<name>A0A1W1BCE4_9ZZZZ</name>
<dbReference type="EMBL" id="FPHG01000008">
    <property type="protein sequence ID" value="SFV51261.1"/>
    <property type="molecule type" value="Genomic_DNA"/>
</dbReference>
<organism evidence="1">
    <name type="scientific">hydrothermal vent metagenome</name>
    <dbReference type="NCBI Taxonomy" id="652676"/>
    <lineage>
        <taxon>unclassified sequences</taxon>
        <taxon>metagenomes</taxon>
        <taxon>ecological metagenomes</taxon>
    </lineage>
</organism>
<sequence length="252" mass="29686">MNELERIEALEREIRELKGLNIQKNIKTFSYSQITLKELRKLISLKKLFDNKPFDKWFSFSKEIGENDIVFLVDLLSKYGKLIKAYKEETLKANFIIPIINRVNFFSLEMETSPFYEEVITYENENFIFTGTTDFIVSKGLEYSEKPYFFIQEFKKGIKGSDPEPQLLAELISAVELNNETSMKGAYIIGAIWNFVILEKLGKDEYRYFVSDNFDSTKIDDLKGIYRNLIFVKEEIIEMVRGENIRYNKIVK</sequence>
<gene>
    <name evidence="1" type="ORF">MNB_SV-9-352</name>
</gene>
<reference evidence="1" key="1">
    <citation type="submission" date="2016-10" db="EMBL/GenBank/DDBJ databases">
        <authorList>
            <person name="de Groot N.N."/>
        </authorList>
    </citation>
    <scope>NUCLEOTIDE SEQUENCE</scope>
</reference>
<protein>
    <submittedName>
        <fullName evidence="1">Uncharacterized protein</fullName>
    </submittedName>
</protein>
<proteinExistence type="predicted"/>
<evidence type="ECO:0000313" key="1">
    <source>
        <dbReference type="EMBL" id="SFV51261.1"/>
    </source>
</evidence>
<dbReference type="AlphaFoldDB" id="A0A1W1BCE4"/>